<comment type="caution">
    <text evidence="2">The sequence shown here is derived from an EMBL/GenBank/DDBJ whole genome shotgun (WGS) entry which is preliminary data.</text>
</comment>
<feature type="region of interest" description="Disordered" evidence="1">
    <location>
        <begin position="507"/>
        <end position="537"/>
    </location>
</feature>
<feature type="compositionally biased region" description="Acidic residues" evidence="1">
    <location>
        <begin position="61"/>
        <end position="73"/>
    </location>
</feature>
<feature type="compositionally biased region" description="Low complexity" evidence="1">
    <location>
        <begin position="43"/>
        <end position="60"/>
    </location>
</feature>
<protein>
    <recommendedName>
        <fullName evidence="4">USP domain-containing protein</fullName>
    </recommendedName>
</protein>
<accession>A0A836CL93</accession>
<evidence type="ECO:0008006" key="4">
    <source>
        <dbReference type="Google" id="ProtNLM"/>
    </source>
</evidence>
<feature type="compositionally biased region" description="Gly residues" evidence="1">
    <location>
        <begin position="81"/>
        <end position="92"/>
    </location>
</feature>
<dbReference type="GO" id="GO:0004843">
    <property type="term" value="F:cysteine-type deubiquitinase activity"/>
    <property type="evidence" value="ECO:0007669"/>
    <property type="project" value="InterPro"/>
</dbReference>
<dbReference type="PROSITE" id="PS00972">
    <property type="entry name" value="USP_1"/>
    <property type="match status" value="1"/>
</dbReference>
<feature type="region of interest" description="Disordered" evidence="1">
    <location>
        <begin position="43"/>
        <end position="207"/>
    </location>
</feature>
<feature type="compositionally biased region" description="Acidic residues" evidence="1">
    <location>
        <begin position="93"/>
        <end position="102"/>
    </location>
</feature>
<evidence type="ECO:0000256" key="1">
    <source>
        <dbReference type="SAM" id="MobiDB-lite"/>
    </source>
</evidence>
<organism evidence="2 3">
    <name type="scientific">Tribonema minus</name>
    <dbReference type="NCBI Taxonomy" id="303371"/>
    <lineage>
        <taxon>Eukaryota</taxon>
        <taxon>Sar</taxon>
        <taxon>Stramenopiles</taxon>
        <taxon>Ochrophyta</taxon>
        <taxon>PX clade</taxon>
        <taxon>Xanthophyceae</taxon>
        <taxon>Tribonematales</taxon>
        <taxon>Tribonemataceae</taxon>
        <taxon>Tribonema</taxon>
    </lineage>
</organism>
<evidence type="ECO:0000313" key="2">
    <source>
        <dbReference type="EMBL" id="KAG5190705.1"/>
    </source>
</evidence>
<dbReference type="AlphaFoldDB" id="A0A836CL93"/>
<keyword evidence="3" id="KW-1185">Reference proteome</keyword>
<sequence>MLTGSAKCRCPNDYKRMALSWYGIEPPQWVHELELPHQLAALQQLNGQGQQEQDGGAMVDGEGDGDGEGEPEVLEQQHAHNGGGAMSGGNGDGADEPEEAEQQQDGGESEREEQQHVHDGGDAMSDGGGDAEPEEAEQVDDGGSSSAMFDSGGADEPDGEQQPLEQEQEDAVAVSDRDSIGEQQQQAQDGAIIPDSDGEGDADAAIDVKRTSDVIIMPTPAKRPRNASASHRGVHGLFNCGQICYFNAILQCKHIKGLVQKEQKHLMDLAIENVARQGEHIGNAALAELAESSSDGRIMSVMVQRVDSDICAQESPQQETPSQATVVVSEVIDDASPSPEPAVSEPILETLVVQPAVEQEVAVADNDAVSAAASATTEPAADTTAQSSVDAVSESSSALLTRVLEGLKSGSMTAKEAMELLTPLTKMTAVRGDRAIQKANFTAELQLQDNQSIINGTSVLGSIRRPNLAKQMQVGWSKQGEDLFKRLTELKAKTDAKMDTHGKATLVSKQNSPTRVTPERHATRVKRTQPDRRAKRDRGTTFEVLATLSGSGQDFLDAVRSLALGTESEAKILAEVEPFLNVPNEQLGMTVEEVAAAHNSNNINGALNALQASLRVILTTLRYFSNVTYRHLALGAAVAAAAALAVSGEWDSCAAMMEEAVSNPGMYDQLVFATGFAGFATGPVCVAGGNALLVGGAAAAGGVAGAAAEEVRIRLQGRRDALEAQDNMFQLFLRWERLNFCESLDMSNPVVVLDALPVHRDVKGGILRQYLRMHEPNWIAIAGDAAAIKAVRSEIENEEKRLQTTHPAVWADMQLIFP</sequence>
<gene>
    <name evidence="2" type="ORF">JKP88DRAFT_252089</name>
</gene>
<evidence type="ECO:0000313" key="3">
    <source>
        <dbReference type="Proteomes" id="UP000664859"/>
    </source>
</evidence>
<feature type="compositionally biased region" description="Acidic residues" evidence="1">
    <location>
        <begin position="129"/>
        <end position="140"/>
    </location>
</feature>
<dbReference type="InterPro" id="IPR018200">
    <property type="entry name" value="USP_CS"/>
</dbReference>
<dbReference type="Proteomes" id="UP000664859">
    <property type="component" value="Unassembled WGS sequence"/>
</dbReference>
<feature type="compositionally biased region" description="Basic and acidic residues" evidence="1">
    <location>
        <begin position="517"/>
        <end position="537"/>
    </location>
</feature>
<name>A0A836CL93_9STRA</name>
<feature type="compositionally biased region" description="Basic and acidic residues" evidence="1">
    <location>
        <begin position="108"/>
        <end position="121"/>
    </location>
</feature>
<dbReference type="EMBL" id="JAFCMP010000030">
    <property type="protein sequence ID" value="KAG5190705.1"/>
    <property type="molecule type" value="Genomic_DNA"/>
</dbReference>
<reference evidence="2" key="1">
    <citation type="submission" date="2021-02" db="EMBL/GenBank/DDBJ databases">
        <title>First Annotated Genome of the Yellow-green Alga Tribonema minus.</title>
        <authorList>
            <person name="Mahan K.M."/>
        </authorList>
    </citation>
    <scope>NUCLEOTIDE SEQUENCE</scope>
    <source>
        <strain evidence="2">UTEX B ZZ1240</strain>
    </source>
</reference>
<proteinExistence type="predicted"/>